<evidence type="ECO:0000313" key="2">
    <source>
        <dbReference type="EMBL" id="GAG43241.1"/>
    </source>
</evidence>
<keyword evidence="1" id="KW-0472">Membrane</keyword>
<dbReference type="EMBL" id="BARS01055160">
    <property type="protein sequence ID" value="GAG43241.1"/>
    <property type="molecule type" value="Genomic_DNA"/>
</dbReference>
<evidence type="ECO:0000256" key="1">
    <source>
        <dbReference type="SAM" id="Phobius"/>
    </source>
</evidence>
<gene>
    <name evidence="2" type="ORF">S01H1_81502</name>
</gene>
<organism evidence="2">
    <name type="scientific">marine sediment metagenome</name>
    <dbReference type="NCBI Taxonomy" id="412755"/>
    <lineage>
        <taxon>unclassified sequences</taxon>
        <taxon>metagenomes</taxon>
        <taxon>ecological metagenomes</taxon>
    </lineage>
</organism>
<name>X0Z3T3_9ZZZZ</name>
<protein>
    <submittedName>
        <fullName evidence="2">Uncharacterized protein</fullName>
    </submittedName>
</protein>
<comment type="caution">
    <text evidence="2">The sequence shown here is derived from an EMBL/GenBank/DDBJ whole genome shotgun (WGS) entry which is preliminary data.</text>
</comment>
<sequence>RIKQEKFHALLFTYLGGLLYAKVGFSYDKVSVICHI</sequence>
<keyword evidence="1" id="KW-1133">Transmembrane helix</keyword>
<proteinExistence type="predicted"/>
<accession>X0Z3T3</accession>
<keyword evidence="1" id="KW-0812">Transmembrane</keyword>
<dbReference type="AlphaFoldDB" id="X0Z3T3"/>
<feature type="non-terminal residue" evidence="2">
    <location>
        <position position="1"/>
    </location>
</feature>
<feature type="transmembrane region" description="Helical" evidence="1">
    <location>
        <begin position="7"/>
        <end position="27"/>
    </location>
</feature>
<reference evidence="2" key="1">
    <citation type="journal article" date="2014" name="Front. Microbiol.">
        <title>High frequency of phylogenetically diverse reductive dehalogenase-homologous genes in deep subseafloor sedimentary metagenomes.</title>
        <authorList>
            <person name="Kawai M."/>
            <person name="Futagami T."/>
            <person name="Toyoda A."/>
            <person name="Takaki Y."/>
            <person name="Nishi S."/>
            <person name="Hori S."/>
            <person name="Arai W."/>
            <person name="Tsubouchi T."/>
            <person name="Morono Y."/>
            <person name="Uchiyama I."/>
            <person name="Ito T."/>
            <person name="Fujiyama A."/>
            <person name="Inagaki F."/>
            <person name="Takami H."/>
        </authorList>
    </citation>
    <scope>NUCLEOTIDE SEQUENCE</scope>
    <source>
        <strain evidence="2">Expedition CK06-06</strain>
    </source>
</reference>